<dbReference type="EMBL" id="WJQS01000001">
    <property type="protein sequence ID" value="MRI84317.1"/>
    <property type="molecule type" value="Genomic_DNA"/>
</dbReference>
<comment type="caution">
    <text evidence="1">The sequence shown here is derived from an EMBL/GenBank/DDBJ whole genome shotgun (WGS) entry which is preliminary data.</text>
</comment>
<organism evidence="1 2">
    <name type="scientific">Fundicoccus ignavus</name>
    <dbReference type="NCBI Taxonomy" id="2664442"/>
    <lineage>
        <taxon>Bacteria</taxon>
        <taxon>Bacillati</taxon>
        <taxon>Bacillota</taxon>
        <taxon>Bacilli</taxon>
        <taxon>Lactobacillales</taxon>
        <taxon>Aerococcaceae</taxon>
        <taxon>Fundicoccus</taxon>
    </lineage>
</organism>
<dbReference type="InterPro" id="IPR050238">
    <property type="entry name" value="DNA_Rep/Repair_Clamp_Loader"/>
</dbReference>
<dbReference type="AlphaFoldDB" id="A0A6I2G959"/>
<accession>A0A6I2G959</accession>
<dbReference type="InterPro" id="IPR027417">
    <property type="entry name" value="P-loop_NTPase"/>
</dbReference>
<dbReference type="GO" id="GO:0006261">
    <property type="term" value="P:DNA-templated DNA replication"/>
    <property type="evidence" value="ECO:0007669"/>
    <property type="project" value="TreeGrafter"/>
</dbReference>
<gene>
    <name evidence="1" type="ORF">GIY09_00170</name>
</gene>
<proteinExistence type="predicted"/>
<dbReference type="Gene3D" id="3.40.50.300">
    <property type="entry name" value="P-loop containing nucleotide triphosphate hydrolases"/>
    <property type="match status" value="1"/>
</dbReference>
<keyword evidence="2" id="KW-1185">Reference proteome</keyword>
<evidence type="ECO:0000313" key="2">
    <source>
        <dbReference type="Proteomes" id="UP000430975"/>
    </source>
</evidence>
<dbReference type="PANTHER" id="PTHR11669:SF8">
    <property type="entry name" value="DNA POLYMERASE III SUBUNIT DELTA"/>
    <property type="match status" value="1"/>
</dbReference>
<evidence type="ECO:0008006" key="3">
    <source>
        <dbReference type="Google" id="ProtNLM"/>
    </source>
</evidence>
<dbReference type="Pfam" id="PF13177">
    <property type="entry name" value="DNA_pol3_delta2"/>
    <property type="match status" value="1"/>
</dbReference>
<dbReference type="Proteomes" id="UP000430975">
    <property type="component" value="Unassembled WGS sequence"/>
</dbReference>
<evidence type="ECO:0000313" key="1">
    <source>
        <dbReference type="EMBL" id="MRI84317.1"/>
    </source>
</evidence>
<protein>
    <recommendedName>
        <fullName evidence="3">DNA polymerase III subunit delta</fullName>
    </recommendedName>
</protein>
<dbReference type="RefSeq" id="WP_153862859.1">
    <property type="nucleotide sequence ID" value="NZ_WJQS01000001.1"/>
</dbReference>
<sequence>MNQQTEQFQTYFNNLIAQRQLSHGYLFTGDDLPGKRAVVKSVGQALACPSFAEKGQACQNCEVCERISADQYPDILTIEPDGKSVRVDQIRELKDWLVKSPVEGLFKIAVIEAAESMNPSAANALLTFLEEPVANVHMFLLAKEAEQLLPTIRSRVQQIHFQPDDQAFIIEQLQNQGVTSAHAQIIARFSSETVERLVEDYDENNIQNWFLALNQFYNLLATGNRSAFVVIQSRLKPFLSVQQTLDSIDYLLMLNHSTIRQLTASNSTESPKVGIQAKFVQQLLAQRSLAITHLLNVNQTLFEVKQRVSANVSPQLAFERLAIKLCQWR</sequence>
<dbReference type="SUPFAM" id="SSF52540">
    <property type="entry name" value="P-loop containing nucleoside triphosphate hydrolases"/>
    <property type="match status" value="1"/>
</dbReference>
<reference evidence="1 2" key="1">
    <citation type="submission" date="2019-11" db="EMBL/GenBank/DDBJ databases">
        <title>Characterisation of Fundicoccus ignavus gen. nov. sp. nov., a novel genus of the family Aerococcaceae isolated from bulk tank milk.</title>
        <authorList>
            <person name="Siebert A."/>
            <person name="Huptas C."/>
            <person name="Wenning M."/>
            <person name="Scherer S."/>
            <person name="Doll E.V."/>
        </authorList>
    </citation>
    <scope>NUCLEOTIDE SEQUENCE [LARGE SCALE GENOMIC DNA]</scope>
    <source>
        <strain evidence="1 2">WS4759</strain>
    </source>
</reference>
<dbReference type="PANTHER" id="PTHR11669">
    <property type="entry name" value="REPLICATION FACTOR C / DNA POLYMERASE III GAMMA-TAU SUBUNIT"/>
    <property type="match status" value="1"/>
</dbReference>
<name>A0A6I2G959_9LACT</name>